<keyword evidence="5" id="KW-0411">Iron-sulfur</keyword>
<dbReference type="PANTHER" id="PTHR43255">
    <property type="entry name" value="IRON-SULFUR-BINDING OXIDOREDUCTASE FADF-RELATED-RELATED"/>
    <property type="match status" value="1"/>
</dbReference>
<gene>
    <name evidence="7" type="ORF">CCE28_14875</name>
</gene>
<dbReference type="Proteomes" id="UP000216024">
    <property type="component" value="Unassembled WGS sequence"/>
</dbReference>
<evidence type="ECO:0000313" key="7">
    <source>
        <dbReference type="EMBL" id="PAB58576.1"/>
    </source>
</evidence>
<dbReference type="Pfam" id="PF13534">
    <property type="entry name" value="Fer4_17"/>
    <property type="match status" value="1"/>
</dbReference>
<keyword evidence="4" id="KW-0408">Iron</keyword>
<accession>A0A267MG91</accession>
<evidence type="ECO:0000259" key="6">
    <source>
        <dbReference type="PROSITE" id="PS51379"/>
    </source>
</evidence>
<dbReference type="GO" id="GO:0046872">
    <property type="term" value="F:metal ion binding"/>
    <property type="evidence" value="ECO:0007669"/>
    <property type="project" value="UniProtKB-KW"/>
</dbReference>
<feature type="domain" description="4Fe-4S ferredoxin-type" evidence="6">
    <location>
        <begin position="49"/>
        <end position="80"/>
    </location>
</feature>
<dbReference type="GO" id="GO:0016491">
    <property type="term" value="F:oxidoreductase activity"/>
    <property type="evidence" value="ECO:0007669"/>
    <property type="project" value="UniProtKB-KW"/>
</dbReference>
<dbReference type="InterPro" id="IPR051460">
    <property type="entry name" value="HdrC_iron-sulfur_subunit"/>
</dbReference>
<dbReference type="AlphaFoldDB" id="A0A267MG91"/>
<sequence>MGVMEPREDKLKKIKDEYDKCIDCNLCTRECLLLERYGTSPKNILKEMMEGPINEEMVFSCSLCGHCEKVCPKNVDFKKLFLACRTYVQHNKKTFNGVDIHQRLSFSKIFSLERKGKIVFFPGCSLISENPHTLMKTYKYLKEKIPPLEIMIKCCGNPTNCLGKEEEFKKRIGHLEKSFRSNDVEEVVVACQNCYMTIKKNIDIKVTSLWTLLDEIGIPKKERSCENRVFALHDPCPTRYEHEIHESVRNILRKMDVNIEEFKNNRENTLCCGVGGMASIFNRELSLDQMRKRANEVDSKWIVTYCAECVSSLQRGGKEGIHILDLIFNEKVKSKEEKSLMTKWRNRYEFKKHIEEL</sequence>
<dbReference type="EMBL" id="NIBG01000014">
    <property type="protein sequence ID" value="PAB58576.1"/>
    <property type="molecule type" value="Genomic_DNA"/>
</dbReference>
<protein>
    <recommendedName>
        <fullName evidence="6">4Fe-4S ferredoxin-type domain-containing protein</fullName>
    </recommendedName>
</protein>
<keyword evidence="1" id="KW-0004">4Fe-4S</keyword>
<evidence type="ECO:0000256" key="2">
    <source>
        <dbReference type="ARBA" id="ARBA00022723"/>
    </source>
</evidence>
<dbReference type="InterPro" id="IPR017900">
    <property type="entry name" value="4Fe4S_Fe_S_CS"/>
</dbReference>
<dbReference type="SUPFAM" id="SSF46548">
    <property type="entry name" value="alpha-helical ferredoxin"/>
    <property type="match status" value="1"/>
</dbReference>
<evidence type="ECO:0000313" key="8">
    <source>
        <dbReference type="Proteomes" id="UP000216024"/>
    </source>
</evidence>
<keyword evidence="8" id="KW-1185">Reference proteome</keyword>
<evidence type="ECO:0000256" key="4">
    <source>
        <dbReference type="ARBA" id="ARBA00023004"/>
    </source>
</evidence>
<dbReference type="PROSITE" id="PS51379">
    <property type="entry name" value="4FE4S_FER_2"/>
    <property type="match status" value="1"/>
</dbReference>
<keyword evidence="2" id="KW-0479">Metal-binding</keyword>
<dbReference type="GO" id="GO:0051539">
    <property type="term" value="F:4 iron, 4 sulfur cluster binding"/>
    <property type="evidence" value="ECO:0007669"/>
    <property type="project" value="UniProtKB-KW"/>
</dbReference>
<comment type="caution">
    <text evidence="7">The sequence shown here is derived from an EMBL/GenBank/DDBJ whole genome shotgun (WGS) entry which is preliminary data.</text>
</comment>
<name>A0A267MG91_9FIRM</name>
<evidence type="ECO:0000256" key="3">
    <source>
        <dbReference type="ARBA" id="ARBA00023002"/>
    </source>
</evidence>
<proteinExistence type="predicted"/>
<dbReference type="PROSITE" id="PS00198">
    <property type="entry name" value="4FE4S_FER_1"/>
    <property type="match status" value="1"/>
</dbReference>
<dbReference type="Pfam" id="PF02754">
    <property type="entry name" value="CCG"/>
    <property type="match status" value="2"/>
</dbReference>
<keyword evidence="3" id="KW-0560">Oxidoreductase</keyword>
<dbReference type="InterPro" id="IPR004017">
    <property type="entry name" value="Cys_rich_dom"/>
</dbReference>
<evidence type="ECO:0000256" key="5">
    <source>
        <dbReference type="ARBA" id="ARBA00023014"/>
    </source>
</evidence>
<dbReference type="OrthoDB" id="5241828at2"/>
<reference evidence="7 8" key="1">
    <citation type="submission" date="2017-06" db="EMBL/GenBank/DDBJ databases">
        <title>Draft genome sequence of anaerobic fermentative bacterium Anaeromicrobium sediminis DY2726D isolated from West Pacific Ocean sediments.</title>
        <authorList>
            <person name="Zeng X."/>
        </authorList>
    </citation>
    <scope>NUCLEOTIDE SEQUENCE [LARGE SCALE GENOMIC DNA]</scope>
    <source>
        <strain evidence="7 8">DY2726D</strain>
    </source>
</reference>
<dbReference type="GO" id="GO:0005886">
    <property type="term" value="C:plasma membrane"/>
    <property type="evidence" value="ECO:0007669"/>
    <property type="project" value="TreeGrafter"/>
</dbReference>
<dbReference type="InterPro" id="IPR009051">
    <property type="entry name" value="Helical_ferredxn"/>
</dbReference>
<dbReference type="PANTHER" id="PTHR43255:SF1">
    <property type="entry name" value="IRON-SULFUR-BINDING OXIDOREDUCTASE FADF-RELATED"/>
    <property type="match status" value="1"/>
</dbReference>
<dbReference type="Gene3D" id="1.10.1060.10">
    <property type="entry name" value="Alpha-helical ferredoxin"/>
    <property type="match status" value="1"/>
</dbReference>
<evidence type="ECO:0000256" key="1">
    <source>
        <dbReference type="ARBA" id="ARBA00022485"/>
    </source>
</evidence>
<dbReference type="InterPro" id="IPR017896">
    <property type="entry name" value="4Fe4S_Fe-S-bd"/>
</dbReference>
<organism evidence="7 8">
    <name type="scientific">Anaeromicrobium sediminis</name>
    <dbReference type="NCBI Taxonomy" id="1478221"/>
    <lineage>
        <taxon>Bacteria</taxon>
        <taxon>Bacillati</taxon>
        <taxon>Bacillota</taxon>
        <taxon>Clostridia</taxon>
        <taxon>Peptostreptococcales</taxon>
        <taxon>Thermotaleaceae</taxon>
        <taxon>Anaeromicrobium</taxon>
    </lineage>
</organism>